<gene>
    <name evidence="4" type="ORF">GO984_15010</name>
</gene>
<dbReference type="InterPro" id="IPR008000">
    <property type="entry name" value="Rham/fucose_mutarotase"/>
</dbReference>
<dbReference type="GO" id="GO:0016301">
    <property type="term" value="F:kinase activity"/>
    <property type="evidence" value="ECO:0007669"/>
    <property type="project" value="UniProtKB-KW"/>
</dbReference>
<evidence type="ECO:0000313" key="5">
    <source>
        <dbReference type="Proteomes" id="UP000478892"/>
    </source>
</evidence>
<dbReference type="PANTHER" id="PTHR34389:SF2">
    <property type="entry name" value="L-RHAMNOSE MUTAROTASE"/>
    <property type="match status" value="1"/>
</dbReference>
<evidence type="ECO:0000256" key="1">
    <source>
        <dbReference type="ARBA" id="ARBA00022679"/>
    </source>
</evidence>
<accession>A0A6L6WNB6</accession>
<dbReference type="InterPro" id="IPR011008">
    <property type="entry name" value="Dimeric_a/b-barrel"/>
</dbReference>
<reference evidence="4 5" key="1">
    <citation type="submission" date="2019-12" db="EMBL/GenBank/DDBJ databases">
        <authorList>
            <person name="Zhang Y.-J."/>
        </authorList>
    </citation>
    <scope>NUCLEOTIDE SEQUENCE [LARGE SCALE GENOMIC DNA]</scope>
    <source>
        <strain evidence="4 5">CY05</strain>
    </source>
</reference>
<dbReference type="SUPFAM" id="SSF54909">
    <property type="entry name" value="Dimeric alpha+beta barrel"/>
    <property type="match status" value="1"/>
</dbReference>
<dbReference type="RefSeq" id="WP_157023438.1">
    <property type="nucleotide sequence ID" value="NZ_WQLV01000009.1"/>
</dbReference>
<evidence type="ECO:0000259" key="3">
    <source>
        <dbReference type="Pfam" id="PF00294"/>
    </source>
</evidence>
<organism evidence="4 5">
    <name type="scientific">Parasedimentitalea huanghaiensis</name>
    <dbReference type="NCBI Taxonomy" id="2682100"/>
    <lineage>
        <taxon>Bacteria</taxon>
        <taxon>Pseudomonadati</taxon>
        <taxon>Pseudomonadota</taxon>
        <taxon>Alphaproteobacteria</taxon>
        <taxon>Rhodobacterales</taxon>
        <taxon>Paracoccaceae</taxon>
        <taxon>Parasedimentitalea</taxon>
    </lineage>
</organism>
<dbReference type="Gene3D" id="3.40.1190.20">
    <property type="match status" value="1"/>
</dbReference>
<keyword evidence="5" id="KW-1185">Reference proteome</keyword>
<comment type="caution">
    <text evidence="4">The sequence shown here is derived from an EMBL/GenBank/DDBJ whole genome shotgun (WGS) entry which is preliminary data.</text>
</comment>
<dbReference type="GO" id="GO:0062192">
    <property type="term" value="F:L-rhamnose mutarotase activity"/>
    <property type="evidence" value="ECO:0007669"/>
    <property type="project" value="UniProtKB-EC"/>
</dbReference>
<dbReference type="Proteomes" id="UP000478892">
    <property type="component" value="Unassembled WGS sequence"/>
</dbReference>
<dbReference type="Pfam" id="PF05336">
    <property type="entry name" value="rhaM"/>
    <property type="match status" value="1"/>
</dbReference>
<dbReference type="InterPro" id="IPR029056">
    <property type="entry name" value="Ribokinase-like"/>
</dbReference>
<dbReference type="PANTHER" id="PTHR34389">
    <property type="entry name" value="L-RHAMNOSE MUTAROTASE"/>
    <property type="match status" value="1"/>
</dbReference>
<dbReference type="EMBL" id="WQLV01000009">
    <property type="protein sequence ID" value="MVO17122.1"/>
    <property type="molecule type" value="Genomic_DNA"/>
</dbReference>
<dbReference type="AlphaFoldDB" id="A0A6L6WNB6"/>
<dbReference type="PROSITE" id="PS00584">
    <property type="entry name" value="PFKB_KINASES_2"/>
    <property type="match status" value="1"/>
</dbReference>
<dbReference type="InterPro" id="IPR002173">
    <property type="entry name" value="Carboh/pur_kinase_PfkB_CS"/>
</dbReference>
<dbReference type="Gene3D" id="3.30.70.100">
    <property type="match status" value="1"/>
</dbReference>
<evidence type="ECO:0000313" key="4">
    <source>
        <dbReference type="EMBL" id="MVO17122.1"/>
    </source>
</evidence>
<dbReference type="Pfam" id="PF00294">
    <property type="entry name" value="PfkB"/>
    <property type="match status" value="1"/>
</dbReference>
<proteinExistence type="predicted"/>
<keyword evidence="4" id="KW-0413">Isomerase</keyword>
<dbReference type="InterPro" id="IPR011611">
    <property type="entry name" value="PfkB_dom"/>
</dbReference>
<keyword evidence="1" id="KW-0808">Transferase</keyword>
<dbReference type="SUPFAM" id="SSF53613">
    <property type="entry name" value="Ribokinase-like"/>
    <property type="match status" value="1"/>
</dbReference>
<feature type="domain" description="Carbohydrate kinase PfkB" evidence="3">
    <location>
        <begin position="14"/>
        <end position="298"/>
    </location>
</feature>
<keyword evidence="2" id="KW-0418">Kinase</keyword>
<dbReference type="EC" id="5.1.3.32" evidence="4"/>
<dbReference type="CDD" id="cd01166">
    <property type="entry name" value="KdgK"/>
    <property type="match status" value="1"/>
</dbReference>
<name>A0A6L6WNB6_9RHOB</name>
<sequence>MTFHIVCIGEPLAEISRQKPELSVGLGGDTLNTAIYCARGVQGQDVAVHYVTAIGQDVLSNSMVELMQSEGIGTNYVTRDPHRQIGIYAIQNDDQGERSFHYWRDASAAREMFRTETSPHLEAIKEADLAYLSGITLAILTQDARDRLWDALAERRKSGLLVAFDSNYRPKLWETPEIARREIARFWEISDIALPSQEDEVDLFGDRDNAAIVDRILASGEKSGALKCGADGPVPLPLSATTQVFAAVESVVDTTGAGDSFNGAYLAAIVCKKTHNTALVSAHDLACRVVGHQGAILPKTQPVTPQRMGSVIQLKPEHLDEYKRLHADVWPGVLQRLRSSNFSNYSIYLKHPECLMFGYFEYTGSDFAADNAAIAADPITKDWWAVCGPMQEPFETRADGEWWAEMEEVFHLD</sequence>
<protein>
    <submittedName>
        <fullName evidence="4">L-rhamnose mutarotase</fullName>
        <ecNumber evidence="4">5.1.3.32</ecNumber>
    </submittedName>
</protein>
<evidence type="ECO:0000256" key="2">
    <source>
        <dbReference type="ARBA" id="ARBA00022777"/>
    </source>
</evidence>